<feature type="region of interest" description="Disordered" evidence="1">
    <location>
        <begin position="1"/>
        <end position="61"/>
    </location>
</feature>
<evidence type="ECO:0000313" key="3">
    <source>
        <dbReference type="Proteomes" id="UP000503349"/>
    </source>
</evidence>
<reference evidence="3" key="2">
    <citation type="submission" date="2019-02" db="EMBL/GenBank/DDBJ databases">
        <title>Opniocepnalus argus Var Kimnra genome.</title>
        <authorList>
            <person name="Zhou C."/>
            <person name="Xiao S."/>
        </authorList>
    </citation>
    <scope>NUCLEOTIDE SEQUENCE [LARGE SCALE GENOMIC DNA]</scope>
</reference>
<reference evidence="2 3" key="1">
    <citation type="submission" date="2019-02" db="EMBL/GenBank/DDBJ databases">
        <title>Opniocepnalus argus genome.</title>
        <authorList>
            <person name="Zhou C."/>
            <person name="Xiao S."/>
        </authorList>
    </citation>
    <scope>NUCLEOTIDE SEQUENCE [LARGE SCALE GENOMIC DNA]</scope>
    <source>
        <strain evidence="2">OARG1902GOOAL</strain>
        <tissue evidence="2">Muscle</tissue>
    </source>
</reference>
<name>A0A6G1PLP3_CHAAH</name>
<feature type="compositionally biased region" description="Basic and acidic residues" evidence="1">
    <location>
        <begin position="25"/>
        <end position="38"/>
    </location>
</feature>
<sequence>MWGLDGCQTAPRHATANASSQYEGGNEREREREREKCGKQQGVGGGKERQGQILFNDYSTI</sequence>
<protein>
    <submittedName>
        <fullName evidence="2">Uncharacterized protein</fullName>
    </submittedName>
</protein>
<dbReference type="EMBL" id="CM015717">
    <property type="protein sequence ID" value="KAF3691064.1"/>
    <property type="molecule type" value="Genomic_DNA"/>
</dbReference>
<evidence type="ECO:0000256" key="1">
    <source>
        <dbReference type="SAM" id="MobiDB-lite"/>
    </source>
</evidence>
<dbReference type="AlphaFoldDB" id="A0A6G1PLP3"/>
<accession>A0A6G1PLP3</accession>
<dbReference type="Proteomes" id="UP000503349">
    <property type="component" value="Chromosome 6"/>
</dbReference>
<gene>
    <name evidence="2" type="ORF">EXN66_Car006738</name>
</gene>
<proteinExistence type="predicted"/>
<organism evidence="2 3">
    <name type="scientific">Channa argus</name>
    <name type="common">Northern snakehead</name>
    <name type="synonym">Ophicephalus argus</name>
    <dbReference type="NCBI Taxonomy" id="215402"/>
    <lineage>
        <taxon>Eukaryota</taxon>
        <taxon>Metazoa</taxon>
        <taxon>Chordata</taxon>
        <taxon>Craniata</taxon>
        <taxon>Vertebrata</taxon>
        <taxon>Euteleostomi</taxon>
        <taxon>Actinopterygii</taxon>
        <taxon>Neopterygii</taxon>
        <taxon>Teleostei</taxon>
        <taxon>Neoteleostei</taxon>
        <taxon>Acanthomorphata</taxon>
        <taxon>Anabantaria</taxon>
        <taxon>Anabantiformes</taxon>
        <taxon>Channoidei</taxon>
        <taxon>Channidae</taxon>
        <taxon>Channa</taxon>
    </lineage>
</organism>
<keyword evidence="3" id="KW-1185">Reference proteome</keyword>
<evidence type="ECO:0000313" key="2">
    <source>
        <dbReference type="EMBL" id="KAF3691064.1"/>
    </source>
</evidence>